<organism evidence="1">
    <name type="scientific">marine sediment metagenome</name>
    <dbReference type="NCBI Taxonomy" id="412755"/>
    <lineage>
        <taxon>unclassified sequences</taxon>
        <taxon>metagenomes</taxon>
        <taxon>ecological metagenomes</taxon>
    </lineage>
</organism>
<feature type="non-terminal residue" evidence="1">
    <location>
        <position position="1"/>
    </location>
</feature>
<comment type="caution">
    <text evidence="1">The sequence shown here is derived from an EMBL/GenBank/DDBJ whole genome shotgun (WGS) entry which is preliminary data.</text>
</comment>
<name>X0YTQ9_9ZZZZ</name>
<proteinExistence type="predicted"/>
<reference evidence="1" key="1">
    <citation type="journal article" date="2014" name="Front. Microbiol.">
        <title>High frequency of phylogenetically diverse reductive dehalogenase-homologous genes in deep subseafloor sedimentary metagenomes.</title>
        <authorList>
            <person name="Kawai M."/>
            <person name="Futagami T."/>
            <person name="Toyoda A."/>
            <person name="Takaki Y."/>
            <person name="Nishi S."/>
            <person name="Hori S."/>
            <person name="Arai W."/>
            <person name="Tsubouchi T."/>
            <person name="Morono Y."/>
            <person name="Uchiyama I."/>
            <person name="Ito T."/>
            <person name="Fujiyama A."/>
            <person name="Inagaki F."/>
            <person name="Takami H."/>
        </authorList>
    </citation>
    <scope>NUCLEOTIDE SEQUENCE</scope>
    <source>
        <strain evidence="1">Expedition CK06-06</strain>
    </source>
</reference>
<sequence length="40" mass="4236">VPANLTEIFDIKFLADFGLKVASLADANVAVTIFHSNEGS</sequence>
<gene>
    <name evidence="1" type="ORF">S01H1_67634</name>
</gene>
<protein>
    <submittedName>
        <fullName evidence="1">Uncharacterized protein</fullName>
    </submittedName>
</protein>
<dbReference type="AlphaFoldDB" id="X0YTQ9"/>
<evidence type="ECO:0000313" key="1">
    <source>
        <dbReference type="EMBL" id="GAG40016.1"/>
    </source>
</evidence>
<accession>X0YTQ9</accession>
<dbReference type="EMBL" id="BARS01044813">
    <property type="protein sequence ID" value="GAG40016.1"/>
    <property type="molecule type" value="Genomic_DNA"/>
</dbReference>